<sequence length="273" mass="29971">MYKNNKQFSGSWAIILGGSSGFGMASVEKLAMHGMNIAALYRETAITDRALKEKFTALAAKYEVQILPFNINALDVLGRNGFIEQFSSVVKSKYCVKLLLHSIARGNLKPLISESSQSDKGQPELSIEDIRYTTYAMATSILDWARTILDAELFEEDARIIGLTSEGAHKYWDGYAAVSIAKASLESLTTYMAVELSKFGLKTNLIQAGITETPSLKMIPESDKLIEVAKQRNPLGRITKPEDVANVIYLLCTAEAAWINGALIHVDGGEHCK</sequence>
<accession>A0A562TS46</accession>
<dbReference type="EMBL" id="VLLI01000013">
    <property type="protein sequence ID" value="TWI96375.1"/>
    <property type="molecule type" value="Genomic_DNA"/>
</dbReference>
<dbReference type="Proteomes" id="UP000317010">
    <property type="component" value="Unassembled WGS sequence"/>
</dbReference>
<comment type="similarity">
    <text evidence="1">Belongs to the short-chain dehydrogenases/reductases (SDR) family.</text>
</comment>
<dbReference type="InterPro" id="IPR051122">
    <property type="entry name" value="SDR_DHRS6-like"/>
</dbReference>
<keyword evidence="2" id="KW-0560">Oxidoreductase</keyword>
<dbReference type="InterPro" id="IPR002347">
    <property type="entry name" value="SDR_fam"/>
</dbReference>
<evidence type="ECO:0000313" key="3">
    <source>
        <dbReference type="EMBL" id="TWI96375.1"/>
    </source>
</evidence>
<organism evidence="3 4">
    <name type="scientific">Mucilaginibacter frigoritolerans</name>
    <dbReference type="NCBI Taxonomy" id="652788"/>
    <lineage>
        <taxon>Bacteria</taxon>
        <taxon>Pseudomonadati</taxon>
        <taxon>Bacteroidota</taxon>
        <taxon>Sphingobacteriia</taxon>
        <taxon>Sphingobacteriales</taxon>
        <taxon>Sphingobacteriaceae</taxon>
        <taxon>Mucilaginibacter</taxon>
    </lineage>
</organism>
<dbReference type="OrthoDB" id="9803333at2"/>
<gene>
    <name evidence="3" type="ORF">JN11_04109</name>
</gene>
<protein>
    <submittedName>
        <fullName evidence="3">NAD(P)-dependent dehydrogenase (Short-subunit alcohol dehydrogenase family)</fullName>
    </submittedName>
</protein>
<dbReference type="InterPro" id="IPR036291">
    <property type="entry name" value="NAD(P)-bd_dom_sf"/>
</dbReference>
<dbReference type="SUPFAM" id="SSF51735">
    <property type="entry name" value="NAD(P)-binding Rossmann-fold domains"/>
    <property type="match status" value="1"/>
</dbReference>
<proteinExistence type="inferred from homology"/>
<evidence type="ECO:0000256" key="1">
    <source>
        <dbReference type="ARBA" id="ARBA00006484"/>
    </source>
</evidence>
<dbReference type="RefSeq" id="WP_144915506.1">
    <property type="nucleotide sequence ID" value="NZ_VLLI01000013.1"/>
</dbReference>
<dbReference type="Gene3D" id="3.40.50.720">
    <property type="entry name" value="NAD(P)-binding Rossmann-like Domain"/>
    <property type="match status" value="2"/>
</dbReference>
<reference evidence="3 4" key="1">
    <citation type="submission" date="2019-07" db="EMBL/GenBank/DDBJ databases">
        <title>Genomic Encyclopedia of Archaeal and Bacterial Type Strains, Phase II (KMG-II): from individual species to whole genera.</title>
        <authorList>
            <person name="Goeker M."/>
        </authorList>
    </citation>
    <scope>NUCLEOTIDE SEQUENCE [LARGE SCALE GENOMIC DNA]</scope>
    <source>
        <strain evidence="3 4">ATCC BAA-1854</strain>
    </source>
</reference>
<keyword evidence="4" id="KW-1185">Reference proteome</keyword>
<dbReference type="PANTHER" id="PTHR43477:SF1">
    <property type="entry name" value="DIHYDROANTICAPSIN 7-DEHYDROGENASE"/>
    <property type="match status" value="1"/>
</dbReference>
<name>A0A562TS46_9SPHI</name>
<evidence type="ECO:0000256" key="2">
    <source>
        <dbReference type="ARBA" id="ARBA00023002"/>
    </source>
</evidence>
<dbReference type="PANTHER" id="PTHR43477">
    <property type="entry name" value="DIHYDROANTICAPSIN 7-DEHYDROGENASE"/>
    <property type="match status" value="1"/>
</dbReference>
<dbReference type="GO" id="GO:0016491">
    <property type="term" value="F:oxidoreductase activity"/>
    <property type="evidence" value="ECO:0007669"/>
    <property type="project" value="UniProtKB-KW"/>
</dbReference>
<evidence type="ECO:0000313" key="4">
    <source>
        <dbReference type="Proteomes" id="UP000317010"/>
    </source>
</evidence>
<dbReference type="Pfam" id="PF13561">
    <property type="entry name" value="adh_short_C2"/>
    <property type="match status" value="1"/>
</dbReference>
<comment type="caution">
    <text evidence="3">The sequence shown here is derived from an EMBL/GenBank/DDBJ whole genome shotgun (WGS) entry which is preliminary data.</text>
</comment>
<dbReference type="AlphaFoldDB" id="A0A562TS46"/>
<dbReference type="PRINTS" id="PR00081">
    <property type="entry name" value="GDHRDH"/>
</dbReference>